<dbReference type="CDD" id="cd13606">
    <property type="entry name" value="PBP2_ProX_like"/>
    <property type="match status" value="1"/>
</dbReference>
<proteinExistence type="predicted"/>
<protein>
    <submittedName>
        <fullName evidence="2">Osmoprotectant transport system substrate-binding protein</fullName>
    </submittedName>
</protein>
<feature type="domain" description="ABC-type glycine betaine transport system substrate-binding" evidence="1">
    <location>
        <begin position="35"/>
        <end position="289"/>
    </location>
</feature>
<dbReference type="PROSITE" id="PS51257">
    <property type="entry name" value="PROKAR_LIPOPROTEIN"/>
    <property type="match status" value="1"/>
</dbReference>
<keyword evidence="3" id="KW-1185">Reference proteome</keyword>
<name>A0A839DW15_9PSEU</name>
<reference evidence="2 3" key="1">
    <citation type="submission" date="2020-07" db="EMBL/GenBank/DDBJ databases">
        <title>Sequencing the genomes of 1000 actinobacteria strains.</title>
        <authorList>
            <person name="Klenk H.-P."/>
        </authorList>
    </citation>
    <scope>NUCLEOTIDE SEQUENCE [LARGE SCALE GENOMIC DNA]</scope>
    <source>
        <strain evidence="2 3">DSM 45975</strain>
    </source>
</reference>
<dbReference type="Pfam" id="PF04069">
    <property type="entry name" value="OpuAC"/>
    <property type="match status" value="1"/>
</dbReference>
<dbReference type="AlphaFoldDB" id="A0A839DW15"/>
<dbReference type="Proteomes" id="UP000569329">
    <property type="component" value="Unassembled WGS sequence"/>
</dbReference>
<dbReference type="Gene3D" id="3.40.190.120">
    <property type="entry name" value="Osmoprotection protein (prox), domain 2"/>
    <property type="match status" value="1"/>
</dbReference>
<organism evidence="2 3">
    <name type="scientific">Halosaccharopolyspora lacisalsi</name>
    <dbReference type="NCBI Taxonomy" id="1000566"/>
    <lineage>
        <taxon>Bacteria</taxon>
        <taxon>Bacillati</taxon>
        <taxon>Actinomycetota</taxon>
        <taxon>Actinomycetes</taxon>
        <taxon>Pseudonocardiales</taxon>
        <taxon>Pseudonocardiaceae</taxon>
        <taxon>Halosaccharopolyspora</taxon>
    </lineage>
</organism>
<dbReference type="EMBL" id="JACGWZ010000003">
    <property type="protein sequence ID" value="MBA8825090.1"/>
    <property type="molecule type" value="Genomic_DNA"/>
</dbReference>
<evidence type="ECO:0000313" key="2">
    <source>
        <dbReference type="EMBL" id="MBA8825090.1"/>
    </source>
</evidence>
<accession>A0A839DW15</accession>
<dbReference type="SUPFAM" id="SSF53850">
    <property type="entry name" value="Periplasmic binding protein-like II"/>
    <property type="match status" value="1"/>
</dbReference>
<gene>
    <name evidence="2" type="ORF">FHX42_002441</name>
</gene>
<evidence type="ECO:0000313" key="3">
    <source>
        <dbReference type="Proteomes" id="UP000569329"/>
    </source>
</evidence>
<sequence length="294" mass="31734">MKRLRILGIALVTALTLTSCGSGDPLDSGGGQGGPIVVGSADFTESALLMEIYAEALRTTGAEVRTKGRIGAREVYVKAVREGELSVIPDYTGNLLKYLDDKAGATKSRQVHDDLRRALPPELEVLEYSPAEDSDVLTVTPETAATGIRSMADLGPRCGDLVLGAPAEWKQRWVGRIAEVYGCTFKSIRELEAGSVTVNALLNDKIQVANLFTTSAAIERNDLVELADPEQMFPAQNVVPLTHEGSLNQQQREVLNEVSQALTTKKLTELNERMVVDKANPADLAKTFVDGLKL</sequence>
<dbReference type="RefSeq" id="WP_182544329.1">
    <property type="nucleotide sequence ID" value="NZ_JACGWZ010000003.1"/>
</dbReference>
<dbReference type="InterPro" id="IPR007210">
    <property type="entry name" value="ABC_Gly_betaine_transp_sub-bd"/>
</dbReference>
<evidence type="ECO:0000259" key="1">
    <source>
        <dbReference type="Pfam" id="PF04069"/>
    </source>
</evidence>
<dbReference type="GO" id="GO:0022857">
    <property type="term" value="F:transmembrane transporter activity"/>
    <property type="evidence" value="ECO:0007669"/>
    <property type="project" value="InterPro"/>
</dbReference>
<dbReference type="Gene3D" id="3.40.190.10">
    <property type="entry name" value="Periplasmic binding protein-like II"/>
    <property type="match status" value="1"/>
</dbReference>
<comment type="caution">
    <text evidence="2">The sequence shown here is derived from an EMBL/GenBank/DDBJ whole genome shotgun (WGS) entry which is preliminary data.</text>
</comment>
<dbReference type="GO" id="GO:0043190">
    <property type="term" value="C:ATP-binding cassette (ABC) transporter complex"/>
    <property type="evidence" value="ECO:0007669"/>
    <property type="project" value="InterPro"/>
</dbReference>